<organism evidence="2 3">
    <name type="scientific">Aspergillus keveii</name>
    <dbReference type="NCBI Taxonomy" id="714993"/>
    <lineage>
        <taxon>Eukaryota</taxon>
        <taxon>Fungi</taxon>
        <taxon>Dikarya</taxon>
        <taxon>Ascomycota</taxon>
        <taxon>Pezizomycotina</taxon>
        <taxon>Eurotiomycetes</taxon>
        <taxon>Eurotiomycetidae</taxon>
        <taxon>Eurotiales</taxon>
        <taxon>Aspergillaceae</taxon>
        <taxon>Aspergillus</taxon>
        <taxon>Aspergillus subgen. Nidulantes</taxon>
    </lineage>
</organism>
<dbReference type="Pfam" id="PF25416">
    <property type="entry name" value="GRHL1_C"/>
    <property type="match status" value="1"/>
</dbReference>
<keyword evidence="3" id="KW-1185">Reference proteome</keyword>
<reference evidence="2 3" key="1">
    <citation type="submission" date="2024-07" db="EMBL/GenBank/DDBJ databases">
        <title>Section-level genome sequencing and comparative genomics of Aspergillus sections Usti and Cavernicolus.</title>
        <authorList>
            <consortium name="Lawrence Berkeley National Laboratory"/>
            <person name="Nybo J.L."/>
            <person name="Vesth T.C."/>
            <person name="Theobald S."/>
            <person name="Frisvad J.C."/>
            <person name="Larsen T.O."/>
            <person name="Kjaerboelling I."/>
            <person name="Rothschild-Mancinelli K."/>
            <person name="Lyhne E.K."/>
            <person name="Kogle M.E."/>
            <person name="Barry K."/>
            <person name="Clum A."/>
            <person name="Na H."/>
            <person name="Ledsgaard L."/>
            <person name="Lin J."/>
            <person name="Lipzen A."/>
            <person name="Kuo A."/>
            <person name="Riley R."/>
            <person name="Mondo S."/>
            <person name="Labutti K."/>
            <person name="Haridas S."/>
            <person name="Pangalinan J."/>
            <person name="Salamov A.A."/>
            <person name="Simmons B.A."/>
            <person name="Magnuson J.K."/>
            <person name="Chen J."/>
            <person name="Drula E."/>
            <person name="Henrissat B."/>
            <person name="Wiebenga A."/>
            <person name="Lubbers R.J."/>
            <person name="Gomes A.C."/>
            <person name="Makela M.R."/>
            <person name="Stajich J."/>
            <person name="Grigoriev I.V."/>
            <person name="Mortensen U.H."/>
            <person name="De Vries R.P."/>
            <person name="Baker S.E."/>
            <person name="Andersen M.R."/>
        </authorList>
    </citation>
    <scope>NUCLEOTIDE SEQUENCE [LARGE SCALE GENOMIC DNA]</scope>
    <source>
        <strain evidence="2 3">CBS 209.92</strain>
    </source>
</reference>
<name>A0ABR4FJX6_9EURO</name>
<protein>
    <recommendedName>
        <fullName evidence="1">GRHL1/CP2 C-terminal domain-containing protein</fullName>
    </recommendedName>
</protein>
<evidence type="ECO:0000313" key="3">
    <source>
        <dbReference type="Proteomes" id="UP001610563"/>
    </source>
</evidence>
<evidence type="ECO:0000259" key="1">
    <source>
        <dbReference type="Pfam" id="PF25416"/>
    </source>
</evidence>
<proteinExistence type="predicted"/>
<feature type="domain" description="GRHL1/CP2 C-terminal" evidence="1">
    <location>
        <begin position="39"/>
        <end position="125"/>
    </location>
</feature>
<accession>A0ABR4FJX6</accession>
<comment type="caution">
    <text evidence="2">The sequence shown here is derived from an EMBL/GenBank/DDBJ whole genome shotgun (WGS) entry which is preliminary data.</text>
</comment>
<dbReference type="EMBL" id="JBFTWV010000228">
    <property type="protein sequence ID" value="KAL2783541.1"/>
    <property type="molecule type" value="Genomic_DNA"/>
</dbReference>
<evidence type="ECO:0000313" key="2">
    <source>
        <dbReference type="EMBL" id="KAL2783541.1"/>
    </source>
</evidence>
<gene>
    <name evidence="2" type="ORF">BJX66DRAFT_318305</name>
</gene>
<dbReference type="InterPro" id="IPR057520">
    <property type="entry name" value="GRHL1/CP2_C"/>
</dbReference>
<sequence>MEKTKARNSSSHPNYLHLKALKQSSLIQNELQTLSSQKPAACFYIQFPDNDFHHAIYIKERTFYELRDQISRKAQIQARRLFYQEPSSSKRLIDEEFIRQIPNGQDMAAEFLNSSDIDGDIDVILIIKV</sequence>
<dbReference type="Proteomes" id="UP001610563">
    <property type="component" value="Unassembled WGS sequence"/>
</dbReference>